<comment type="function">
    <text evidence="2 10 12">Catalyzes the transfer of a dimethylallyl group onto the adenine at position 37 in tRNAs that read codons beginning with uridine, leading to the formation of N6-(dimethylallyl)adenosine (i(6)A).</text>
</comment>
<comment type="caution">
    <text evidence="10">Lacks conserved residue(s) required for the propagation of feature annotation.</text>
</comment>
<feature type="site" description="Interaction with substrate tRNA" evidence="10">
    <location>
        <position position="107"/>
    </location>
</feature>
<dbReference type="GO" id="GO:0006400">
    <property type="term" value="P:tRNA modification"/>
    <property type="evidence" value="ECO:0007669"/>
    <property type="project" value="TreeGrafter"/>
</dbReference>
<evidence type="ECO:0000256" key="11">
    <source>
        <dbReference type="RuleBase" id="RU003783"/>
    </source>
</evidence>
<dbReference type="GO" id="GO:0005524">
    <property type="term" value="F:ATP binding"/>
    <property type="evidence" value="ECO:0007669"/>
    <property type="project" value="UniProtKB-UniRule"/>
</dbReference>
<dbReference type="RefSeq" id="WP_135873115.1">
    <property type="nucleotide sequence ID" value="NZ_SRSC01000007.1"/>
</dbReference>
<sequence length="307" mass="34369">MTETAKKKIKLLVIGGPTGSGKSDLALRLAEEIGAEIVNADSMQVYRGMDIGTAKPSPEELARVPHHLIDIVSPNQDFTASEFRCAATAAIEDIDRRGKKAIVVGGTGLYLRALLEGLLDSPTGDPELRRQFDDVPGEELHRRLLLADPETAARLHPNDRVRLIRALEVYLQTGRPISAFRAEHGFSGAYFDAFKAAISVERQELYRRLELRVERMIAAGLVDEVKGLLASGYRRDMKAMRSIGYKEISAHLDGKITLDEAVTLIKRDTRRYAKRQMTWFARENEIYWLEYPTGFASILGHVIEFFG</sequence>
<evidence type="ECO:0000313" key="15">
    <source>
        <dbReference type="Proteomes" id="UP000306416"/>
    </source>
</evidence>
<evidence type="ECO:0000256" key="9">
    <source>
        <dbReference type="ARBA" id="ARBA00049563"/>
    </source>
</evidence>
<dbReference type="Gene3D" id="3.40.50.300">
    <property type="entry name" value="P-loop containing nucleotide triphosphate hydrolases"/>
    <property type="match status" value="1"/>
</dbReference>
<comment type="subunit">
    <text evidence="10">Monomer.</text>
</comment>
<keyword evidence="15" id="KW-1185">Reference proteome</keyword>
<comment type="similarity">
    <text evidence="3 10 13">Belongs to the IPP transferase family.</text>
</comment>
<evidence type="ECO:0000256" key="10">
    <source>
        <dbReference type="HAMAP-Rule" id="MF_00185"/>
    </source>
</evidence>
<accession>A0A4S1CAG4</accession>
<feature type="binding site" evidence="10">
    <location>
        <begin position="18"/>
        <end position="23"/>
    </location>
    <ligand>
        <name>substrate</name>
    </ligand>
</feature>
<keyword evidence="8 10" id="KW-0460">Magnesium</keyword>
<feature type="region of interest" description="Interaction with substrate tRNA" evidence="10">
    <location>
        <begin position="41"/>
        <end position="44"/>
    </location>
</feature>
<feature type="binding site" evidence="10">
    <location>
        <begin position="16"/>
        <end position="23"/>
    </location>
    <ligand>
        <name>ATP</name>
        <dbReference type="ChEBI" id="CHEBI:30616"/>
    </ligand>
</feature>
<evidence type="ECO:0000256" key="3">
    <source>
        <dbReference type="ARBA" id="ARBA00005842"/>
    </source>
</evidence>
<dbReference type="EC" id="2.5.1.75" evidence="10"/>
<gene>
    <name evidence="10 14" type="primary">miaA</name>
    <name evidence="14" type="ORF">E4633_20145</name>
</gene>
<comment type="caution">
    <text evidence="14">The sequence shown here is derived from an EMBL/GenBank/DDBJ whole genome shotgun (WGS) entry which is preliminary data.</text>
</comment>
<keyword evidence="7 10" id="KW-0067">ATP-binding</keyword>
<dbReference type="Gene3D" id="1.10.20.140">
    <property type="match status" value="1"/>
</dbReference>
<dbReference type="Proteomes" id="UP000306416">
    <property type="component" value="Unassembled WGS sequence"/>
</dbReference>
<protein>
    <recommendedName>
        <fullName evidence="10">tRNA dimethylallyltransferase</fullName>
        <ecNumber evidence="10">2.5.1.75</ecNumber>
    </recommendedName>
    <alternativeName>
        <fullName evidence="10">Dimethylallyl diphosphate:tRNA dimethylallyltransferase</fullName>
        <shortName evidence="10">DMAPP:tRNA dimethylallyltransferase</shortName>
        <shortName evidence="10">DMATase</shortName>
    </alternativeName>
    <alternativeName>
        <fullName evidence="10">Isopentenyl-diphosphate:tRNA isopentenyltransferase</fullName>
        <shortName evidence="10">IPP transferase</shortName>
        <shortName evidence="10">IPPT</shortName>
        <shortName evidence="10">IPTase</shortName>
    </alternativeName>
</protein>
<evidence type="ECO:0000256" key="8">
    <source>
        <dbReference type="ARBA" id="ARBA00022842"/>
    </source>
</evidence>
<evidence type="ECO:0000256" key="12">
    <source>
        <dbReference type="RuleBase" id="RU003784"/>
    </source>
</evidence>
<name>A0A4S1CAG4_9BACT</name>
<keyword evidence="4 10" id="KW-0808">Transferase</keyword>
<dbReference type="AlphaFoldDB" id="A0A4S1CAG4"/>
<comment type="cofactor">
    <cofactor evidence="1 10">
        <name>Mg(2+)</name>
        <dbReference type="ChEBI" id="CHEBI:18420"/>
    </cofactor>
</comment>
<comment type="catalytic activity">
    <reaction evidence="9 10 11">
        <text>adenosine(37) in tRNA + dimethylallyl diphosphate = N(6)-dimethylallyladenosine(37) in tRNA + diphosphate</text>
        <dbReference type="Rhea" id="RHEA:26482"/>
        <dbReference type="Rhea" id="RHEA-COMP:10162"/>
        <dbReference type="Rhea" id="RHEA-COMP:10375"/>
        <dbReference type="ChEBI" id="CHEBI:33019"/>
        <dbReference type="ChEBI" id="CHEBI:57623"/>
        <dbReference type="ChEBI" id="CHEBI:74411"/>
        <dbReference type="ChEBI" id="CHEBI:74415"/>
        <dbReference type="EC" id="2.5.1.75"/>
    </reaction>
</comment>
<keyword evidence="6 10" id="KW-0547">Nucleotide-binding</keyword>
<organism evidence="14 15">
    <name type="scientific">Geomonas terrae</name>
    <dbReference type="NCBI Taxonomy" id="2562681"/>
    <lineage>
        <taxon>Bacteria</taxon>
        <taxon>Pseudomonadati</taxon>
        <taxon>Thermodesulfobacteriota</taxon>
        <taxon>Desulfuromonadia</taxon>
        <taxon>Geobacterales</taxon>
        <taxon>Geobacteraceae</taxon>
        <taxon>Geomonas</taxon>
    </lineage>
</organism>
<evidence type="ECO:0000256" key="2">
    <source>
        <dbReference type="ARBA" id="ARBA00003213"/>
    </source>
</evidence>
<dbReference type="NCBIfam" id="TIGR00174">
    <property type="entry name" value="miaA"/>
    <property type="match status" value="1"/>
</dbReference>
<dbReference type="HAMAP" id="MF_00185">
    <property type="entry name" value="IPP_trans"/>
    <property type="match status" value="1"/>
</dbReference>
<dbReference type="PANTHER" id="PTHR11088:SF60">
    <property type="entry name" value="TRNA DIMETHYLALLYLTRANSFERASE"/>
    <property type="match status" value="1"/>
</dbReference>
<dbReference type="Pfam" id="PF01715">
    <property type="entry name" value="IPPT"/>
    <property type="match status" value="1"/>
</dbReference>
<dbReference type="SUPFAM" id="SSF52540">
    <property type="entry name" value="P-loop containing nucleoside triphosphate hydrolases"/>
    <property type="match status" value="2"/>
</dbReference>
<reference evidence="14 15" key="1">
    <citation type="submission" date="2019-04" db="EMBL/GenBank/DDBJ databases">
        <title>Geobacter oryzae sp. nov., ferric-reducing bacteria isolated from paddy soil.</title>
        <authorList>
            <person name="Xu Z."/>
            <person name="Masuda Y."/>
            <person name="Itoh H."/>
            <person name="Senoo K."/>
        </authorList>
    </citation>
    <scope>NUCLEOTIDE SEQUENCE [LARGE SCALE GENOMIC DNA]</scope>
    <source>
        <strain evidence="14 15">Red111</strain>
    </source>
</reference>
<evidence type="ECO:0000256" key="7">
    <source>
        <dbReference type="ARBA" id="ARBA00022840"/>
    </source>
</evidence>
<dbReference type="InterPro" id="IPR039657">
    <property type="entry name" value="Dimethylallyltransferase"/>
</dbReference>
<dbReference type="GO" id="GO:0052381">
    <property type="term" value="F:tRNA dimethylallyltransferase activity"/>
    <property type="evidence" value="ECO:0007669"/>
    <property type="project" value="UniProtKB-UniRule"/>
</dbReference>
<dbReference type="InterPro" id="IPR027417">
    <property type="entry name" value="P-loop_NTPase"/>
</dbReference>
<dbReference type="EMBL" id="SRSC01000007">
    <property type="protein sequence ID" value="TGU69906.1"/>
    <property type="molecule type" value="Genomic_DNA"/>
</dbReference>
<proteinExistence type="inferred from homology"/>
<evidence type="ECO:0000256" key="1">
    <source>
        <dbReference type="ARBA" id="ARBA00001946"/>
    </source>
</evidence>
<keyword evidence="5 10" id="KW-0819">tRNA processing</keyword>
<feature type="site" description="Interaction with substrate tRNA" evidence="10">
    <location>
        <position position="129"/>
    </location>
</feature>
<evidence type="ECO:0000256" key="6">
    <source>
        <dbReference type="ARBA" id="ARBA00022741"/>
    </source>
</evidence>
<evidence type="ECO:0000256" key="5">
    <source>
        <dbReference type="ARBA" id="ARBA00022694"/>
    </source>
</evidence>
<evidence type="ECO:0000313" key="14">
    <source>
        <dbReference type="EMBL" id="TGU69906.1"/>
    </source>
</evidence>
<dbReference type="PANTHER" id="PTHR11088">
    <property type="entry name" value="TRNA DIMETHYLALLYLTRANSFERASE"/>
    <property type="match status" value="1"/>
</dbReference>
<dbReference type="InterPro" id="IPR018022">
    <property type="entry name" value="IPT"/>
</dbReference>
<evidence type="ECO:0000256" key="4">
    <source>
        <dbReference type="ARBA" id="ARBA00022679"/>
    </source>
</evidence>
<evidence type="ECO:0000256" key="13">
    <source>
        <dbReference type="RuleBase" id="RU003785"/>
    </source>
</evidence>